<protein>
    <submittedName>
        <fullName evidence="6">LysR family transcriptional regulator</fullName>
    </submittedName>
</protein>
<evidence type="ECO:0000259" key="5">
    <source>
        <dbReference type="PROSITE" id="PS50931"/>
    </source>
</evidence>
<comment type="caution">
    <text evidence="6">The sequence shown here is derived from an EMBL/GenBank/DDBJ whole genome shotgun (WGS) entry which is preliminary data.</text>
</comment>
<keyword evidence="7" id="KW-1185">Reference proteome</keyword>
<dbReference type="EMBL" id="JAXOJX010000020">
    <property type="protein sequence ID" value="MDZ5457579.1"/>
    <property type="molecule type" value="Genomic_DNA"/>
</dbReference>
<dbReference type="PROSITE" id="PS50931">
    <property type="entry name" value="HTH_LYSR"/>
    <property type="match status" value="1"/>
</dbReference>
<dbReference type="PANTHER" id="PTHR30419:SF2">
    <property type="entry name" value="LYSR FAMILY TRANSCRIPTIONAL REGULATOR"/>
    <property type="match status" value="1"/>
</dbReference>
<keyword evidence="4" id="KW-0804">Transcription</keyword>
<evidence type="ECO:0000256" key="4">
    <source>
        <dbReference type="ARBA" id="ARBA00023163"/>
    </source>
</evidence>
<evidence type="ECO:0000256" key="2">
    <source>
        <dbReference type="ARBA" id="ARBA00023015"/>
    </source>
</evidence>
<comment type="similarity">
    <text evidence="1">Belongs to the LysR transcriptional regulatory family.</text>
</comment>
<dbReference type="Pfam" id="PF03466">
    <property type="entry name" value="LysR_substrate"/>
    <property type="match status" value="1"/>
</dbReference>
<dbReference type="InterPro" id="IPR000847">
    <property type="entry name" value="LysR_HTH_N"/>
</dbReference>
<dbReference type="InterPro" id="IPR036390">
    <property type="entry name" value="WH_DNA-bd_sf"/>
</dbReference>
<dbReference type="InterPro" id="IPR036388">
    <property type="entry name" value="WH-like_DNA-bd_sf"/>
</dbReference>
<sequence>MSRPLDPLLLQSFVAVCEEGSMARAAARASLVASALSKRVLALEQEVGVPLLERRSNGVTPTPAGEALLARAREVLAQLERVRAELGEFGAGAQGSVRVLASPSVLAENLPDDIAAFLRRHPALRVSLDERQSAEVLRGLREGAADLGVLWDQGDTAGLDATPYRSDHLCVVMAAGHPLARRAALGFTDILDQPAICISPGGLLDRLLRRQAALLGRTPSYRMQVSSMDAACRLIAAGLGLAIVPREVPVALAGAGRLVLVPLAEPWAERRFVVVTRPAPLGSASARLLAGFLGQAGA</sequence>
<evidence type="ECO:0000256" key="1">
    <source>
        <dbReference type="ARBA" id="ARBA00009437"/>
    </source>
</evidence>
<dbReference type="Gene3D" id="3.40.190.290">
    <property type="match status" value="1"/>
</dbReference>
<dbReference type="CDD" id="cd08421">
    <property type="entry name" value="PBP2_LTTR_like_1"/>
    <property type="match status" value="1"/>
</dbReference>
<dbReference type="Proteomes" id="UP001293718">
    <property type="component" value="Unassembled WGS sequence"/>
</dbReference>
<dbReference type="Gene3D" id="1.10.10.10">
    <property type="entry name" value="Winged helix-like DNA-binding domain superfamily/Winged helix DNA-binding domain"/>
    <property type="match status" value="1"/>
</dbReference>
<organism evidence="6 7">
    <name type="scientific">Azohydromonas lata</name>
    <dbReference type="NCBI Taxonomy" id="45677"/>
    <lineage>
        <taxon>Bacteria</taxon>
        <taxon>Pseudomonadati</taxon>
        <taxon>Pseudomonadota</taxon>
        <taxon>Betaproteobacteria</taxon>
        <taxon>Burkholderiales</taxon>
        <taxon>Sphaerotilaceae</taxon>
        <taxon>Azohydromonas</taxon>
    </lineage>
</organism>
<feature type="domain" description="HTH lysR-type" evidence="5">
    <location>
        <begin position="5"/>
        <end position="62"/>
    </location>
</feature>
<dbReference type="PANTHER" id="PTHR30419">
    <property type="entry name" value="HTH-TYPE TRANSCRIPTIONAL REGULATOR YBHD"/>
    <property type="match status" value="1"/>
</dbReference>
<accession>A0ABU5IEP5</accession>
<dbReference type="InterPro" id="IPR005119">
    <property type="entry name" value="LysR_subst-bd"/>
</dbReference>
<dbReference type="SUPFAM" id="SSF53850">
    <property type="entry name" value="Periplasmic binding protein-like II"/>
    <property type="match status" value="1"/>
</dbReference>
<keyword evidence="2" id="KW-0805">Transcription regulation</keyword>
<evidence type="ECO:0000313" key="6">
    <source>
        <dbReference type="EMBL" id="MDZ5457579.1"/>
    </source>
</evidence>
<gene>
    <name evidence="6" type="ORF">SM757_13450</name>
</gene>
<reference evidence="6 7" key="1">
    <citation type="submission" date="2023-11" db="EMBL/GenBank/DDBJ databases">
        <title>Draft genome of Azohydromonas lata strain H1 (DSM1123), a polyhydroxyalkanoate producer.</title>
        <authorList>
            <person name="Traversa D."/>
            <person name="D'Addabbo P."/>
            <person name="Pazzani C."/>
            <person name="Manzari C."/>
            <person name="Chiara M."/>
            <person name="Scrascia M."/>
        </authorList>
    </citation>
    <scope>NUCLEOTIDE SEQUENCE [LARGE SCALE GENOMIC DNA]</scope>
    <source>
        <strain evidence="6 7">H1</strain>
    </source>
</reference>
<evidence type="ECO:0000256" key="3">
    <source>
        <dbReference type="ARBA" id="ARBA00023125"/>
    </source>
</evidence>
<evidence type="ECO:0000313" key="7">
    <source>
        <dbReference type="Proteomes" id="UP001293718"/>
    </source>
</evidence>
<dbReference type="RefSeq" id="WP_066336401.1">
    <property type="nucleotide sequence ID" value="NZ_JAXOJX010000020.1"/>
</dbReference>
<dbReference type="SUPFAM" id="SSF46785">
    <property type="entry name" value="Winged helix' DNA-binding domain"/>
    <property type="match status" value="1"/>
</dbReference>
<dbReference type="InterPro" id="IPR050950">
    <property type="entry name" value="HTH-type_LysR_regulators"/>
</dbReference>
<name>A0ABU5IEP5_9BURK</name>
<keyword evidence="3" id="KW-0238">DNA-binding</keyword>
<dbReference type="Pfam" id="PF00126">
    <property type="entry name" value="HTH_1"/>
    <property type="match status" value="1"/>
</dbReference>
<proteinExistence type="inferred from homology"/>